<gene>
    <name evidence="7" type="ORF">ACFSYJ_18115</name>
</gene>
<dbReference type="Gene3D" id="1.10.357.10">
    <property type="entry name" value="Tetracycline Repressor, domain 2"/>
    <property type="match status" value="1"/>
</dbReference>
<feature type="DNA-binding region" description="H-T-H motif" evidence="4">
    <location>
        <begin position="52"/>
        <end position="71"/>
    </location>
</feature>
<organism evidence="7 8">
    <name type="scientific">Amycolatopsis samaneae</name>
    <dbReference type="NCBI Taxonomy" id="664691"/>
    <lineage>
        <taxon>Bacteria</taxon>
        <taxon>Bacillati</taxon>
        <taxon>Actinomycetota</taxon>
        <taxon>Actinomycetes</taxon>
        <taxon>Pseudonocardiales</taxon>
        <taxon>Pseudonocardiaceae</taxon>
        <taxon>Amycolatopsis</taxon>
    </lineage>
</organism>
<dbReference type="PANTHER" id="PTHR30055:SF151">
    <property type="entry name" value="TRANSCRIPTIONAL REGULATORY PROTEIN"/>
    <property type="match status" value="1"/>
</dbReference>
<evidence type="ECO:0000256" key="4">
    <source>
        <dbReference type="PROSITE-ProRule" id="PRU00335"/>
    </source>
</evidence>
<feature type="domain" description="HTH tetR-type" evidence="6">
    <location>
        <begin position="29"/>
        <end position="89"/>
    </location>
</feature>
<dbReference type="InterPro" id="IPR036271">
    <property type="entry name" value="Tet_transcr_reg_TetR-rel_C_sf"/>
</dbReference>
<dbReference type="RefSeq" id="WP_378214090.1">
    <property type="nucleotide sequence ID" value="NZ_BAABHG010000006.1"/>
</dbReference>
<dbReference type="Pfam" id="PF00440">
    <property type="entry name" value="TetR_N"/>
    <property type="match status" value="1"/>
</dbReference>
<keyword evidence="2 4" id="KW-0238">DNA-binding</keyword>
<evidence type="ECO:0000313" key="7">
    <source>
        <dbReference type="EMBL" id="MFD2460529.1"/>
    </source>
</evidence>
<dbReference type="SUPFAM" id="SSF46689">
    <property type="entry name" value="Homeodomain-like"/>
    <property type="match status" value="1"/>
</dbReference>
<dbReference type="PANTHER" id="PTHR30055">
    <property type="entry name" value="HTH-TYPE TRANSCRIPTIONAL REGULATOR RUTR"/>
    <property type="match status" value="1"/>
</dbReference>
<protein>
    <submittedName>
        <fullName evidence="7">TetR/AcrR family transcriptional regulator</fullName>
    </submittedName>
</protein>
<comment type="caution">
    <text evidence="7">The sequence shown here is derived from an EMBL/GenBank/DDBJ whole genome shotgun (WGS) entry which is preliminary data.</text>
</comment>
<evidence type="ECO:0000313" key="8">
    <source>
        <dbReference type="Proteomes" id="UP001597419"/>
    </source>
</evidence>
<dbReference type="InterPro" id="IPR001647">
    <property type="entry name" value="HTH_TetR"/>
</dbReference>
<proteinExistence type="predicted"/>
<name>A0ABW5GI59_9PSEU</name>
<evidence type="ECO:0000256" key="5">
    <source>
        <dbReference type="SAM" id="MobiDB-lite"/>
    </source>
</evidence>
<evidence type="ECO:0000256" key="1">
    <source>
        <dbReference type="ARBA" id="ARBA00023015"/>
    </source>
</evidence>
<sequence>MSADPSRRRAARHARAATSTTTGAPRKPPITAERITDAALQVIAAEGYDALTIRRVAAVLGTGPSSLYAHILNKEDLDDLLVARLCAGIRLPAPDPVGWREQIRDVYAQIRDLYLEYPGVSRAALAMVPTHLETLRVGEGILAILLAGGIEPQTAAWVLDALTLYVSAYALERSIVEQRRRHHGDDWVLSREELIDRFTALPADSFPNTRRHAAELTAGTGHDRFDFTLSLIIDNLAPR</sequence>
<reference evidence="8" key="1">
    <citation type="journal article" date="2019" name="Int. J. Syst. Evol. Microbiol.">
        <title>The Global Catalogue of Microorganisms (GCM) 10K type strain sequencing project: providing services to taxonomists for standard genome sequencing and annotation.</title>
        <authorList>
            <consortium name="The Broad Institute Genomics Platform"/>
            <consortium name="The Broad Institute Genome Sequencing Center for Infectious Disease"/>
            <person name="Wu L."/>
            <person name="Ma J."/>
        </authorList>
    </citation>
    <scope>NUCLEOTIDE SEQUENCE [LARGE SCALE GENOMIC DNA]</scope>
    <source>
        <strain evidence="8">CGMCC 4.7643</strain>
    </source>
</reference>
<dbReference type="InterPro" id="IPR050109">
    <property type="entry name" value="HTH-type_TetR-like_transc_reg"/>
</dbReference>
<dbReference type="Proteomes" id="UP001597419">
    <property type="component" value="Unassembled WGS sequence"/>
</dbReference>
<evidence type="ECO:0000256" key="3">
    <source>
        <dbReference type="ARBA" id="ARBA00023163"/>
    </source>
</evidence>
<keyword evidence="8" id="KW-1185">Reference proteome</keyword>
<feature type="region of interest" description="Disordered" evidence="5">
    <location>
        <begin position="1"/>
        <end position="29"/>
    </location>
</feature>
<keyword evidence="1" id="KW-0805">Transcription regulation</keyword>
<evidence type="ECO:0000259" key="6">
    <source>
        <dbReference type="PROSITE" id="PS50977"/>
    </source>
</evidence>
<dbReference type="PROSITE" id="PS50977">
    <property type="entry name" value="HTH_TETR_2"/>
    <property type="match status" value="1"/>
</dbReference>
<accession>A0ABW5GI59</accession>
<feature type="compositionally biased region" description="Low complexity" evidence="5">
    <location>
        <begin position="16"/>
        <end position="25"/>
    </location>
</feature>
<dbReference type="InterPro" id="IPR009057">
    <property type="entry name" value="Homeodomain-like_sf"/>
</dbReference>
<evidence type="ECO:0000256" key="2">
    <source>
        <dbReference type="ARBA" id="ARBA00023125"/>
    </source>
</evidence>
<dbReference type="EMBL" id="JBHUKU010000009">
    <property type="protein sequence ID" value="MFD2460529.1"/>
    <property type="molecule type" value="Genomic_DNA"/>
</dbReference>
<keyword evidence="3" id="KW-0804">Transcription</keyword>
<dbReference type="SUPFAM" id="SSF48498">
    <property type="entry name" value="Tetracyclin repressor-like, C-terminal domain"/>
    <property type="match status" value="1"/>
</dbReference>
<dbReference type="InterPro" id="IPR004111">
    <property type="entry name" value="Repressor_TetR_C"/>
</dbReference>
<dbReference type="Pfam" id="PF02909">
    <property type="entry name" value="TetR_C_1"/>
    <property type="match status" value="1"/>
</dbReference>